<dbReference type="RefSeq" id="WP_043873168.1">
    <property type="nucleotide sequence ID" value="NZ_CCVW01000001.1"/>
</dbReference>
<feature type="signal peptide" evidence="1">
    <location>
        <begin position="1"/>
        <end position="18"/>
    </location>
</feature>
<dbReference type="AlphaFoldDB" id="A0A078KQK9"/>
<organism evidence="2 3">
    <name type="scientific">Legionella massiliensis</name>
    <dbReference type="NCBI Taxonomy" id="1034943"/>
    <lineage>
        <taxon>Bacteria</taxon>
        <taxon>Pseudomonadati</taxon>
        <taxon>Pseudomonadota</taxon>
        <taxon>Gammaproteobacteria</taxon>
        <taxon>Legionellales</taxon>
        <taxon>Legionellaceae</taxon>
        <taxon>Legionella</taxon>
    </lineage>
</organism>
<evidence type="ECO:0000256" key="1">
    <source>
        <dbReference type="SAM" id="SignalP"/>
    </source>
</evidence>
<reference evidence="2 3" key="1">
    <citation type="submission" date="2014-06" db="EMBL/GenBank/DDBJ databases">
        <authorList>
            <person name="Urmite Genomes Urmite Genomes"/>
        </authorList>
    </citation>
    <scope>NUCLEOTIDE SEQUENCE [LARGE SCALE GENOMIC DNA]</scope>
</reference>
<evidence type="ECO:0000313" key="2">
    <source>
        <dbReference type="EMBL" id="CDZ76690.1"/>
    </source>
</evidence>
<feature type="chain" id="PRO_5009743955" description="Integrative conjugative element protein, RAQPRD family" evidence="1">
    <location>
        <begin position="19"/>
        <end position="108"/>
    </location>
</feature>
<accession>A0A078KQK9</accession>
<dbReference type="STRING" id="1034943.BN59_00964"/>
<evidence type="ECO:0000313" key="3">
    <source>
        <dbReference type="Proteomes" id="UP000044071"/>
    </source>
</evidence>
<evidence type="ECO:0008006" key="4">
    <source>
        <dbReference type="Google" id="ProtNLM"/>
    </source>
</evidence>
<sequence length="108" mass="12527">MKRLLYLTLMILSLNSWANNPDLNETLVRIINQINAIMPLLDEAQTQLTPNTRIQLQIEGFEDAQGQHHAGVREDLLNIRNELIDYINQPIIAPRKIKPLEMDFVRKP</sequence>
<keyword evidence="3" id="KW-1185">Reference proteome</keyword>
<protein>
    <recommendedName>
        <fullName evidence="4">Integrative conjugative element protein, RAQPRD family</fullName>
    </recommendedName>
</protein>
<proteinExistence type="predicted"/>
<name>A0A078KQK9_9GAMM</name>
<dbReference type="EMBL" id="CCSB01000001">
    <property type="protein sequence ID" value="CDZ76690.1"/>
    <property type="molecule type" value="Genomic_DNA"/>
</dbReference>
<dbReference type="Proteomes" id="UP000044071">
    <property type="component" value="Unassembled WGS sequence"/>
</dbReference>
<dbReference type="OrthoDB" id="5641743at2"/>
<keyword evidence="1" id="KW-0732">Signal</keyword>
<dbReference type="eggNOG" id="ENOG5031E3I">
    <property type="taxonomic scope" value="Bacteria"/>
</dbReference>
<gene>
    <name evidence="2" type="ORF">BN59_00964</name>
</gene>